<dbReference type="Proteomes" id="UP000886803">
    <property type="component" value="Unassembled WGS sequence"/>
</dbReference>
<dbReference type="GO" id="GO:0046677">
    <property type="term" value="P:response to antibiotic"/>
    <property type="evidence" value="ECO:0007669"/>
    <property type="project" value="UniProtKB-UniRule"/>
</dbReference>
<comment type="catalytic activity">
    <reaction evidence="16 17">
        <text>di-trans,octa-cis-undecaprenyl diphosphate + H2O = di-trans,octa-cis-undecaprenyl phosphate + phosphate + H(+)</text>
        <dbReference type="Rhea" id="RHEA:28094"/>
        <dbReference type="ChEBI" id="CHEBI:15377"/>
        <dbReference type="ChEBI" id="CHEBI:15378"/>
        <dbReference type="ChEBI" id="CHEBI:43474"/>
        <dbReference type="ChEBI" id="CHEBI:58405"/>
        <dbReference type="ChEBI" id="CHEBI:60392"/>
        <dbReference type="EC" id="3.6.1.27"/>
    </reaction>
</comment>
<keyword evidence="8 17" id="KW-0133">Cell shape</keyword>
<dbReference type="GO" id="GO:0009252">
    <property type="term" value="P:peptidoglycan biosynthetic process"/>
    <property type="evidence" value="ECO:0007669"/>
    <property type="project" value="UniProtKB-KW"/>
</dbReference>
<keyword evidence="6 17" id="KW-0812">Transmembrane</keyword>
<evidence type="ECO:0000313" key="19">
    <source>
        <dbReference type="Proteomes" id="UP000886803"/>
    </source>
</evidence>
<evidence type="ECO:0000256" key="5">
    <source>
        <dbReference type="ARBA" id="ARBA00022475"/>
    </source>
</evidence>
<dbReference type="Pfam" id="PF02673">
    <property type="entry name" value="BacA"/>
    <property type="match status" value="1"/>
</dbReference>
<feature type="transmembrane region" description="Helical" evidence="17">
    <location>
        <begin position="264"/>
        <end position="286"/>
    </location>
</feature>
<evidence type="ECO:0000256" key="2">
    <source>
        <dbReference type="ARBA" id="ARBA00010621"/>
    </source>
</evidence>
<organism evidence="18 19">
    <name type="scientific">Candidatus Gemmiger avicola</name>
    <dbReference type="NCBI Taxonomy" id="2838605"/>
    <lineage>
        <taxon>Bacteria</taxon>
        <taxon>Bacillati</taxon>
        <taxon>Bacillota</taxon>
        <taxon>Clostridia</taxon>
        <taxon>Eubacteriales</taxon>
        <taxon>Gemmiger</taxon>
    </lineage>
</organism>
<reference evidence="18" key="2">
    <citation type="submission" date="2021-04" db="EMBL/GenBank/DDBJ databases">
        <authorList>
            <person name="Gilroy R."/>
        </authorList>
    </citation>
    <scope>NUCLEOTIDE SEQUENCE</scope>
    <source>
        <strain evidence="18">ChiBcec8-13705</strain>
    </source>
</reference>
<evidence type="ECO:0000256" key="4">
    <source>
        <dbReference type="ARBA" id="ARBA00021581"/>
    </source>
</evidence>
<evidence type="ECO:0000256" key="3">
    <source>
        <dbReference type="ARBA" id="ARBA00012374"/>
    </source>
</evidence>
<dbReference type="GO" id="GO:0050380">
    <property type="term" value="F:undecaprenyl-diphosphatase activity"/>
    <property type="evidence" value="ECO:0007669"/>
    <property type="project" value="UniProtKB-UniRule"/>
</dbReference>
<feature type="transmembrane region" description="Helical" evidence="17">
    <location>
        <begin position="45"/>
        <end position="67"/>
    </location>
</feature>
<evidence type="ECO:0000256" key="9">
    <source>
        <dbReference type="ARBA" id="ARBA00022984"/>
    </source>
</evidence>
<evidence type="ECO:0000256" key="6">
    <source>
        <dbReference type="ARBA" id="ARBA00022692"/>
    </source>
</evidence>
<feature type="transmembrane region" description="Helical" evidence="17">
    <location>
        <begin position="119"/>
        <end position="140"/>
    </location>
</feature>
<dbReference type="NCBIfam" id="NF001389">
    <property type="entry name" value="PRK00281.1-2"/>
    <property type="match status" value="1"/>
</dbReference>
<dbReference type="EMBL" id="DWYG01000068">
    <property type="protein sequence ID" value="HJB41778.1"/>
    <property type="molecule type" value="Genomic_DNA"/>
</dbReference>
<dbReference type="EC" id="3.6.1.27" evidence="3 17"/>
<evidence type="ECO:0000256" key="11">
    <source>
        <dbReference type="ARBA" id="ARBA00023136"/>
    </source>
</evidence>
<comment type="caution">
    <text evidence="18">The sequence shown here is derived from an EMBL/GenBank/DDBJ whole genome shotgun (WGS) entry which is preliminary data.</text>
</comment>
<protein>
    <recommendedName>
        <fullName evidence="4 17">Undecaprenyl-diphosphatase</fullName>
        <ecNumber evidence="3 17">3.6.1.27</ecNumber>
    </recommendedName>
    <alternativeName>
        <fullName evidence="15 17">Bacitracin resistance protein</fullName>
    </alternativeName>
    <alternativeName>
        <fullName evidence="14 17">Undecaprenyl pyrophosphate phosphatase</fullName>
    </alternativeName>
</protein>
<evidence type="ECO:0000256" key="7">
    <source>
        <dbReference type="ARBA" id="ARBA00022801"/>
    </source>
</evidence>
<keyword evidence="13 17" id="KW-0961">Cell wall biogenesis/degradation</keyword>
<comment type="miscellaneous">
    <text evidence="17">Bacitracin is thought to be involved in the inhibition of peptidoglycan synthesis by sequestering undecaprenyl diphosphate, thereby reducing the pool of lipid carrier available.</text>
</comment>
<keyword evidence="5 17" id="KW-1003">Cell membrane</keyword>
<keyword evidence="10 17" id="KW-1133">Transmembrane helix</keyword>
<evidence type="ECO:0000313" key="18">
    <source>
        <dbReference type="EMBL" id="HJB41778.1"/>
    </source>
</evidence>
<keyword evidence="9 17" id="KW-0573">Peptidoglycan synthesis</keyword>
<dbReference type="PANTHER" id="PTHR30622">
    <property type="entry name" value="UNDECAPRENYL-DIPHOSPHATASE"/>
    <property type="match status" value="1"/>
</dbReference>
<keyword evidence="12 17" id="KW-0046">Antibiotic resistance</keyword>
<evidence type="ECO:0000256" key="10">
    <source>
        <dbReference type="ARBA" id="ARBA00022989"/>
    </source>
</evidence>
<evidence type="ECO:0000256" key="15">
    <source>
        <dbReference type="ARBA" id="ARBA00032932"/>
    </source>
</evidence>
<feature type="transmembrane region" description="Helical" evidence="17">
    <location>
        <begin position="200"/>
        <end position="219"/>
    </location>
</feature>
<evidence type="ECO:0000256" key="16">
    <source>
        <dbReference type="ARBA" id="ARBA00047594"/>
    </source>
</evidence>
<comment type="subcellular location">
    <subcellularLocation>
        <location evidence="1 17">Cell membrane</location>
        <topology evidence="1 17">Multi-pass membrane protein</topology>
    </subcellularLocation>
</comment>
<dbReference type="HAMAP" id="MF_01006">
    <property type="entry name" value="Undec_diphosphatase"/>
    <property type="match status" value="1"/>
</dbReference>
<dbReference type="GO" id="GO:0071555">
    <property type="term" value="P:cell wall organization"/>
    <property type="evidence" value="ECO:0007669"/>
    <property type="project" value="UniProtKB-KW"/>
</dbReference>
<feature type="transmembrane region" description="Helical" evidence="17">
    <location>
        <begin position="94"/>
        <end position="113"/>
    </location>
</feature>
<dbReference type="AlphaFoldDB" id="A0A9D2S2K1"/>
<dbReference type="InterPro" id="IPR003824">
    <property type="entry name" value="UppP"/>
</dbReference>
<evidence type="ECO:0000256" key="8">
    <source>
        <dbReference type="ARBA" id="ARBA00022960"/>
    </source>
</evidence>
<evidence type="ECO:0000256" key="1">
    <source>
        <dbReference type="ARBA" id="ARBA00004651"/>
    </source>
</evidence>
<dbReference type="GO" id="GO:0005886">
    <property type="term" value="C:plasma membrane"/>
    <property type="evidence" value="ECO:0007669"/>
    <property type="project" value="UniProtKB-SubCell"/>
</dbReference>
<evidence type="ECO:0000256" key="12">
    <source>
        <dbReference type="ARBA" id="ARBA00023251"/>
    </source>
</evidence>
<comment type="similarity">
    <text evidence="2 17">Belongs to the UppP family.</text>
</comment>
<reference evidence="18" key="1">
    <citation type="journal article" date="2021" name="PeerJ">
        <title>Extensive microbial diversity within the chicken gut microbiome revealed by metagenomics and culture.</title>
        <authorList>
            <person name="Gilroy R."/>
            <person name="Ravi A."/>
            <person name="Getino M."/>
            <person name="Pursley I."/>
            <person name="Horton D.L."/>
            <person name="Alikhan N.F."/>
            <person name="Baker D."/>
            <person name="Gharbi K."/>
            <person name="Hall N."/>
            <person name="Watson M."/>
            <person name="Adriaenssens E.M."/>
            <person name="Foster-Nyarko E."/>
            <person name="Jarju S."/>
            <person name="Secka A."/>
            <person name="Antonio M."/>
            <person name="Oren A."/>
            <person name="Chaudhuri R.R."/>
            <person name="La Ragione R."/>
            <person name="Hildebrand F."/>
            <person name="Pallen M.J."/>
        </authorList>
    </citation>
    <scope>NUCLEOTIDE SEQUENCE</scope>
    <source>
        <strain evidence="18">ChiBcec8-13705</strain>
    </source>
</reference>
<sequence length="293" mass="32495">MEFFLEILKAIVYGVIEGITEWLPISSTGHMILAEQVLKFQFSDAFMAMFRVVIQLGAILAVVVLYFQKLWPFCADNGRDSGIARHIRWPVMRLWFKIIVACLPAAVLGFLLDDWFDEHLYNSIVVAITLIVYGVAFILIERRPRVPKTTKLSRIGYKQAAQVGLWQVLSLVPGTSRSGATILGGMMCGLSRPCASQFTFFLAIPIMAGASGLKLVKFFLDGNTLTGNEVIVLLVGCLVAFLVSLLAIRFLMDYVKRHTFTVFGWYRIALGILVLVIWGVQTFLLAPAAPAAA</sequence>
<dbReference type="NCBIfam" id="TIGR00753">
    <property type="entry name" value="undec_PP_bacA"/>
    <property type="match status" value="1"/>
</dbReference>
<name>A0A9D2S2K1_9FIRM</name>
<comment type="function">
    <text evidence="17">Catalyzes the dephosphorylation of undecaprenyl diphosphate (UPP). Confers resistance to bacitracin.</text>
</comment>
<feature type="transmembrane region" description="Helical" evidence="17">
    <location>
        <begin position="231"/>
        <end position="252"/>
    </location>
</feature>
<evidence type="ECO:0000256" key="17">
    <source>
        <dbReference type="HAMAP-Rule" id="MF_01006"/>
    </source>
</evidence>
<evidence type="ECO:0000256" key="13">
    <source>
        <dbReference type="ARBA" id="ARBA00023316"/>
    </source>
</evidence>
<evidence type="ECO:0000256" key="14">
    <source>
        <dbReference type="ARBA" id="ARBA00032707"/>
    </source>
</evidence>
<accession>A0A9D2S2K1</accession>
<keyword evidence="7 17" id="KW-0378">Hydrolase</keyword>
<proteinExistence type="inferred from homology"/>
<dbReference type="NCBIfam" id="NF001390">
    <property type="entry name" value="PRK00281.1-4"/>
    <property type="match status" value="1"/>
</dbReference>
<keyword evidence="11 17" id="KW-0472">Membrane</keyword>
<dbReference type="GO" id="GO:0008360">
    <property type="term" value="P:regulation of cell shape"/>
    <property type="evidence" value="ECO:0007669"/>
    <property type="project" value="UniProtKB-KW"/>
</dbReference>
<gene>
    <name evidence="17" type="primary">uppP</name>
    <name evidence="18" type="ORF">H9945_04695</name>
</gene>
<dbReference type="PANTHER" id="PTHR30622:SF3">
    <property type="entry name" value="UNDECAPRENYL-DIPHOSPHATASE"/>
    <property type="match status" value="1"/>
</dbReference>
<dbReference type="NCBIfam" id="NF001391">
    <property type="entry name" value="PRK00281.1-5"/>
    <property type="match status" value="1"/>
</dbReference>